<gene>
    <name evidence="1" type="ORF">HU200_058323</name>
</gene>
<name>A0A835AFT9_9POAL</name>
<evidence type="ECO:0000313" key="1">
    <source>
        <dbReference type="EMBL" id="KAF8659571.1"/>
    </source>
</evidence>
<organism evidence="1 2">
    <name type="scientific">Digitaria exilis</name>
    <dbReference type="NCBI Taxonomy" id="1010633"/>
    <lineage>
        <taxon>Eukaryota</taxon>
        <taxon>Viridiplantae</taxon>
        <taxon>Streptophyta</taxon>
        <taxon>Embryophyta</taxon>
        <taxon>Tracheophyta</taxon>
        <taxon>Spermatophyta</taxon>
        <taxon>Magnoliopsida</taxon>
        <taxon>Liliopsida</taxon>
        <taxon>Poales</taxon>
        <taxon>Poaceae</taxon>
        <taxon>PACMAD clade</taxon>
        <taxon>Panicoideae</taxon>
        <taxon>Panicodae</taxon>
        <taxon>Paniceae</taxon>
        <taxon>Anthephorinae</taxon>
        <taxon>Digitaria</taxon>
    </lineage>
</organism>
<comment type="caution">
    <text evidence="1">The sequence shown here is derived from an EMBL/GenBank/DDBJ whole genome shotgun (WGS) entry which is preliminary data.</text>
</comment>
<protein>
    <submittedName>
        <fullName evidence="1">Uncharacterized protein</fullName>
    </submittedName>
</protein>
<evidence type="ECO:0000313" key="2">
    <source>
        <dbReference type="Proteomes" id="UP000636709"/>
    </source>
</evidence>
<dbReference type="EMBL" id="JACEFO010002455">
    <property type="protein sequence ID" value="KAF8659571.1"/>
    <property type="molecule type" value="Genomic_DNA"/>
</dbReference>
<dbReference type="AlphaFoldDB" id="A0A835AFT9"/>
<dbReference type="OrthoDB" id="632391at2759"/>
<sequence>MWTMLLHASMAQQPPAPAPAPIPPSECPSYCTSRCTPICHGDSDAMARRCSSIRSDEYARCFNGCAGQCDGNSGYARGSSCVIDSPCSPCACGSPCAQRCCKSCTGSADGAYSMCMMGQSKDFSYCLSSCTNVCTSECVNGSVFAP</sequence>
<dbReference type="Proteomes" id="UP000636709">
    <property type="component" value="Unassembled WGS sequence"/>
</dbReference>
<reference evidence="1" key="1">
    <citation type="submission" date="2020-07" db="EMBL/GenBank/DDBJ databases">
        <title>Genome sequence and genetic diversity analysis of an under-domesticated orphan crop, white fonio (Digitaria exilis).</title>
        <authorList>
            <person name="Bennetzen J.L."/>
            <person name="Chen S."/>
            <person name="Ma X."/>
            <person name="Wang X."/>
            <person name="Yssel A.E.J."/>
            <person name="Chaluvadi S.R."/>
            <person name="Johnson M."/>
            <person name="Gangashetty P."/>
            <person name="Hamidou F."/>
            <person name="Sanogo M.D."/>
            <person name="Zwaenepoel A."/>
            <person name="Wallace J."/>
            <person name="Van De Peer Y."/>
            <person name="Van Deynze A."/>
        </authorList>
    </citation>
    <scope>NUCLEOTIDE SEQUENCE</scope>
    <source>
        <tissue evidence="1">Leaves</tissue>
    </source>
</reference>
<accession>A0A835AFT9</accession>
<proteinExistence type="predicted"/>
<keyword evidence="2" id="KW-1185">Reference proteome</keyword>